<dbReference type="AlphaFoldDB" id="A0A9X0EGV6"/>
<evidence type="ECO:0000256" key="1">
    <source>
        <dbReference type="SAM" id="MobiDB-lite"/>
    </source>
</evidence>
<dbReference type="OrthoDB" id="7007661at2"/>
<accession>A0A9X0EGV6</accession>
<feature type="compositionally biased region" description="Basic and acidic residues" evidence="1">
    <location>
        <begin position="96"/>
        <end position="106"/>
    </location>
</feature>
<feature type="region of interest" description="Disordered" evidence="1">
    <location>
        <begin position="96"/>
        <end position="117"/>
    </location>
</feature>
<dbReference type="Proteomes" id="UP000029719">
    <property type="component" value="Unassembled WGS sequence"/>
</dbReference>
<comment type="caution">
    <text evidence="2">The sequence shown here is derived from an EMBL/GenBank/DDBJ whole genome shotgun (WGS) entry which is preliminary data.</text>
</comment>
<name>A0A9X0EGV6_9PSED</name>
<evidence type="ECO:0000313" key="3">
    <source>
        <dbReference type="Proteomes" id="UP000029719"/>
    </source>
</evidence>
<organism evidence="2 3">
    <name type="scientific">Pseudomonas lutea</name>
    <dbReference type="NCBI Taxonomy" id="243924"/>
    <lineage>
        <taxon>Bacteria</taxon>
        <taxon>Pseudomonadati</taxon>
        <taxon>Pseudomonadota</taxon>
        <taxon>Gammaproteobacteria</taxon>
        <taxon>Pseudomonadales</taxon>
        <taxon>Pseudomonadaceae</taxon>
        <taxon>Pseudomonas</taxon>
    </lineage>
</organism>
<sequence length="117" mass="13031">MEQTAAAKHSAAYRERQAEIKAKMGIEVLKIEAPASVRSGINTAMAEHGYSQVQELWQDLALSFLSMPYEEQARRLRKPDAPAFVVSQKLARQYESKAQAELRADPGDEIIQSTLSP</sequence>
<gene>
    <name evidence="2" type="ORF">LT42_06605</name>
</gene>
<dbReference type="EMBL" id="JRMB01000001">
    <property type="protein sequence ID" value="KGF65587.1"/>
    <property type="molecule type" value="Genomic_DNA"/>
</dbReference>
<reference evidence="2 3" key="1">
    <citation type="submission" date="2014-09" db="EMBL/GenBank/DDBJ databases">
        <title>Genome sequence of Pseudomonas lutea strain DSM 17257T.</title>
        <authorList>
            <person name="Kwak Y."/>
            <person name="Shin J.-H."/>
        </authorList>
    </citation>
    <scope>NUCLEOTIDE SEQUENCE [LARGE SCALE GENOMIC DNA]</scope>
    <source>
        <strain evidence="2 3">DSM 17257</strain>
    </source>
</reference>
<dbReference type="RefSeq" id="WP_037010828.1">
    <property type="nucleotide sequence ID" value="NZ_JRMB01000001.1"/>
</dbReference>
<evidence type="ECO:0000313" key="2">
    <source>
        <dbReference type="EMBL" id="KGF65587.1"/>
    </source>
</evidence>
<proteinExistence type="predicted"/>
<protein>
    <submittedName>
        <fullName evidence="2">Uncharacterized protein</fullName>
    </submittedName>
</protein>